<gene>
    <name evidence="2" type="ORF">PCON_12750</name>
</gene>
<name>U4L8K2_PYROM</name>
<feature type="transmembrane region" description="Helical" evidence="1">
    <location>
        <begin position="79"/>
        <end position="98"/>
    </location>
</feature>
<keyword evidence="1" id="KW-1133">Transmembrane helix</keyword>
<dbReference type="OrthoDB" id="10355199at2759"/>
<proteinExistence type="predicted"/>
<feature type="transmembrane region" description="Helical" evidence="1">
    <location>
        <begin position="118"/>
        <end position="137"/>
    </location>
</feature>
<organism evidence="2 3">
    <name type="scientific">Pyronema omphalodes (strain CBS 100304)</name>
    <name type="common">Pyronema confluens</name>
    <dbReference type="NCBI Taxonomy" id="1076935"/>
    <lineage>
        <taxon>Eukaryota</taxon>
        <taxon>Fungi</taxon>
        <taxon>Dikarya</taxon>
        <taxon>Ascomycota</taxon>
        <taxon>Pezizomycotina</taxon>
        <taxon>Pezizomycetes</taxon>
        <taxon>Pezizales</taxon>
        <taxon>Pyronemataceae</taxon>
        <taxon>Pyronema</taxon>
    </lineage>
</organism>
<dbReference type="EMBL" id="HF935781">
    <property type="protein sequence ID" value="CCX13157.1"/>
    <property type="molecule type" value="Genomic_DNA"/>
</dbReference>
<accession>U4L8K2</accession>
<dbReference type="AlphaFoldDB" id="U4L8K2"/>
<evidence type="ECO:0000256" key="1">
    <source>
        <dbReference type="SAM" id="Phobius"/>
    </source>
</evidence>
<keyword evidence="3" id="KW-1185">Reference proteome</keyword>
<feature type="transmembrane region" description="Helical" evidence="1">
    <location>
        <begin position="157"/>
        <end position="180"/>
    </location>
</feature>
<dbReference type="Proteomes" id="UP000018144">
    <property type="component" value="Unassembled WGS sequence"/>
</dbReference>
<keyword evidence="1" id="KW-0812">Transmembrane</keyword>
<feature type="transmembrane region" description="Helical" evidence="1">
    <location>
        <begin position="38"/>
        <end position="59"/>
    </location>
</feature>
<keyword evidence="1" id="KW-0472">Membrane</keyword>
<reference evidence="2 3" key="1">
    <citation type="journal article" date="2013" name="PLoS Genet.">
        <title>The genome and development-dependent transcriptomes of Pyronema confluens: a window into fungal evolution.</title>
        <authorList>
            <person name="Traeger S."/>
            <person name="Altegoer F."/>
            <person name="Freitag M."/>
            <person name="Gabaldon T."/>
            <person name="Kempken F."/>
            <person name="Kumar A."/>
            <person name="Marcet-Houben M."/>
            <person name="Poggeler S."/>
            <person name="Stajich J.E."/>
            <person name="Nowrousian M."/>
        </authorList>
    </citation>
    <scope>NUCLEOTIDE SEQUENCE [LARGE SCALE GENOMIC DNA]</scope>
    <source>
        <strain evidence="3">CBS 100304</strain>
        <tissue evidence="2">Vegetative mycelium</tissue>
    </source>
</reference>
<sequence>MSASAPRETPAVEDTLKKRPSCCCCCYHYNKFDIAFAVFRYLEIALGVWTIALCVIKQVSTGDPDLFNLRRLANTSGPLIPLGVLSIVSGVLISGMGCCTKQAGVRFPLNRPRLITEAVLQSLILTISLVALPAALTSVFLTTDGFISTFGHSITNIYAIITIVAFLITSALCFALDIYILEKDRHFRREAKAGNLHLPGEFVVQGEGEEVVWWNGARWDQPQ</sequence>
<evidence type="ECO:0000313" key="2">
    <source>
        <dbReference type="EMBL" id="CCX13157.1"/>
    </source>
</evidence>
<protein>
    <submittedName>
        <fullName evidence="2">Uncharacterized protein</fullName>
    </submittedName>
</protein>
<evidence type="ECO:0000313" key="3">
    <source>
        <dbReference type="Proteomes" id="UP000018144"/>
    </source>
</evidence>